<dbReference type="SUPFAM" id="SSF52540">
    <property type="entry name" value="P-loop containing nucleoside triphosphate hydrolases"/>
    <property type="match status" value="1"/>
</dbReference>
<dbReference type="InterPro" id="IPR006321">
    <property type="entry name" value="PilT/PilU"/>
</dbReference>
<accession>G2KPN4</accession>
<gene>
    <name evidence="3" type="ordered locus">MICA_1535</name>
</gene>
<evidence type="ECO:0000256" key="1">
    <source>
        <dbReference type="ARBA" id="ARBA00006611"/>
    </source>
</evidence>
<organism evidence="3 4">
    <name type="scientific">Micavibrio aeruginosavorus (strain ARL-13)</name>
    <dbReference type="NCBI Taxonomy" id="856793"/>
    <lineage>
        <taxon>Bacteria</taxon>
        <taxon>Pseudomonadati</taxon>
        <taxon>Bdellovibrionota</taxon>
        <taxon>Bdellovibrionia</taxon>
        <taxon>Bdellovibrionales</taxon>
        <taxon>Pseudobdellovibrionaceae</taxon>
        <taxon>Micavibrio</taxon>
    </lineage>
</organism>
<dbReference type="STRING" id="856793.MICA_1535"/>
<dbReference type="AlphaFoldDB" id="G2KPN4"/>
<dbReference type="HOGENOM" id="CLU_013446_4_0_5"/>
<dbReference type="PROSITE" id="PS00662">
    <property type="entry name" value="T2SP_E"/>
    <property type="match status" value="1"/>
</dbReference>
<dbReference type="Pfam" id="PF00437">
    <property type="entry name" value="T2SSE"/>
    <property type="match status" value="1"/>
</dbReference>
<dbReference type="InterPro" id="IPR001482">
    <property type="entry name" value="T2SS/T4SS_dom"/>
</dbReference>
<dbReference type="Gene3D" id="3.40.50.300">
    <property type="entry name" value="P-loop containing nucleotide triphosphate hydrolases"/>
    <property type="match status" value="1"/>
</dbReference>
<dbReference type="GO" id="GO:0016887">
    <property type="term" value="F:ATP hydrolysis activity"/>
    <property type="evidence" value="ECO:0007669"/>
    <property type="project" value="InterPro"/>
</dbReference>
<dbReference type="EMBL" id="CP002382">
    <property type="protein sequence ID" value="AEP09853.1"/>
    <property type="molecule type" value="Genomic_DNA"/>
</dbReference>
<feature type="domain" description="Bacterial type II secretion system protein E" evidence="2">
    <location>
        <begin position="184"/>
        <end position="198"/>
    </location>
</feature>
<proteinExistence type="inferred from homology"/>
<evidence type="ECO:0000313" key="3">
    <source>
        <dbReference type="EMBL" id="AEP09853.1"/>
    </source>
</evidence>
<sequence length="364" mass="40807">MNDKGASDLYLTVGFPPALRIEQTLLNLRDTPITVDELNEIIGSIFTSRQRRDFEAHMELNTSLDVGKFGRYRVNALRQRQFPALVIRRIISKIPSFSELRLPENLAHLAMERRGLILVTGMTGSGKSTTLASMIDYRNSREQGHIITIEDPIEYFHEHKKSVITQREIGVDTESFSVALKNALRQRPDVILVGEVRDREVMEQALTAAETGHLCLATLHTNNTYQSIERIVNLFPEDYHAQIRLNLSMNLRGIISQRLVPAIGGGMVVAIEVMLNQGLIRDLIHKGEITKIKDVMEQNNPIGMCTFDQSLLRLFADGLIAEETAITQADLPGDMKIRIQQVKMGKSGGDAFKSIDTSSIKLSD</sequence>
<dbReference type="PANTHER" id="PTHR30486:SF12">
    <property type="entry name" value="TYPE IV PILUS ATPASE PILU"/>
    <property type="match status" value="1"/>
</dbReference>
<dbReference type="Proteomes" id="UP000009286">
    <property type="component" value="Chromosome"/>
</dbReference>
<dbReference type="Gene3D" id="3.30.450.90">
    <property type="match status" value="1"/>
</dbReference>
<evidence type="ECO:0000313" key="4">
    <source>
        <dbReference type="Proteomes" id="UP000009286"/>
    </source>
</evidence>
<dbReference type="OrthoDB" id="9804785at2"/>
<dbReference type="NCBIfam" id="TIGR01420">
    <property type="entry name" value="pilT_fam"/>
    <property type="match status" value="1"/>
</dbReference>
<comment type="similarity">
    <text evidence="1">Belongs to the GSP E family.</text>
</comment>
<reference evidence="3 4" key="1">
    <citation type="journal article" date="2011" name="BMC Genomics">
        <title>Genomic insights into an obligate epibiotic bacterial predator: Micavibrio aeruginosavorus ARL-13.</title>
        <authorList>
            <person name="Wang Z."/>
            <person name="Kadouri D."/>
            <person name="Wu M."/>
        </authorList>
    </citation>
    <scope>NUCLEOTIDE SEQUENCE [LARGE SCALE GENOMIC DNA]</scope>
    <source>
        <strain evidence="3 4">ARL-13</strain>
    </source>
</reference>
<dbReference type="eggNOG" id="COG5008">
    <property type="taxonomic scope" value="Bacteria"/>
</dbReference>
<keyword evidence="4" id="KW-1185">Reference proteome</keyword>
<dbReference type="PANTHER" id="PTHR30486">
    <property type="entry name" value="TWITCHING MOTILITY PROTEIN PILT"/>
    <property type="match status" value="1"/>
</dbReference>
<protein>
    <submittedName>
        <fullName evidence="3">Twitching motility family protein</fullName>
    </submittedName>
</protein>
<dbReference type="CDD" id="cd01131">
    <property type="entry name" value="PilT"/>
    <property type="match status" value="1"/>
</dbReference>
<dbReference type="InterPro" id="IPR050921">
    <property type="entry name" value="T4SS_GSP_E_ATPase"/>
</dbReference>
<dbReference type="KEGG" id="mai:MICA_1535"/>
<evidence type="ECO:0000259" key="2">
    <source>
        <dbReference type="PROSITE" id="PS00662"/>
    </source>
</evidence>
<name>G2KPN4_MICAA</name>
<dbReference type="InterPro" id="IPR027417">
    <property type="entry name" value="P-loop_NTPase"/>
</dbReference>
<dbReference type="GO" id="GO:0005524">
    <property type="term" value="F:ATP binding"/>
    <property type="evidence" value="ECO:0007669"/>
    <property type="project" value="InterPro"/>
</dbReference>